<organism evidence="1 2">
    <name type="scientific">Hermetia illucens</name>
    <name type="common">Black soldier fly</name>
    <dbReference type="NCBI Taxonomy" id="343691"/>
    <lineage>
        <taxon>Eukaryota</taxon>
        <taxon>Metazoa</taxon>
        <taxon>Ecdysozoa</taxon>
        <taxon>Arthropoda</taxon>
        <taxon>Hexapoda</taxon>
        <taxon>Insecta</taxon>
        <taxon>Pterygota</taxon>
        <taxon>Neoptera</taxon>
        <taxon>Endopterygota</taxon>
        <taxon>Diptera</taxon>
        <taxon>Brachycera</taxon>
        <taxon>Stratiomyomorpha</taxon>
        <taxon>Stratiomyidae</taxon>
        <taxon>Hermetiinae</taxon>
        <taxon>Hermetia</taxon>
    </lineage>
</organism>
<dbReference type="EMBL" id="LR899009">
    <property type="protein sequence ID" value="CAD7077278.1"/>
    <property type="molecule type" value="Genomic_DNA"/>
</dbReference>
<dbReference type="InParanoid" id="A0A7R8YLL3"/>
<keyword evidence="2" id="KW-1185">Reference proteome</keyword>
<evidence type="ECO:0000313" key="2">
    <source>
        <dbReference type="Proteomes" id="UP000594454"/>
    </source>
</evidence>
<accession>A0A7R8YLL3</accession>
<dbReference type="Proteomes" id="UP000594454">
    <property type="component" value="Chromosome 1"/>
</dbReference>
<gene>
    <name evidence="1" type="ORF">HERILL_LOCUS638</name>
</gene>
<proteinExistence type="predicted"/>
<protein>
    <submittedName>
        <fullName evidence="1">Uncharacterized protein</fullName>
    </submittedName>
</protein>
<name>A0A7R8YLL3_HERIL</name>
<reference evidence="1 2" key="1">
    <citation type="submission" date="2020-11" db="EMBL/GenBank/DDBJ databases">
        <authorList>
            <person name="Wallbank WR R."/>
            <person name="Pardo Diaz C."/>
            <person name="Kozak K."/>
            <person name="Martin S."/>
            <person name="Jiggins C."/>
            <person name="Moest M."/>
            <person name="Warren A I."/>
            <person name="Generalovic N T."/>
            <person name="Byers J.R.P. K."/>
            <person name="Montejo-Kovacevich G."/>
            <person name="Yen C E."/>
        </authorList>
    </citation>
    <scope>NUCLEOTIDE SEQUENCE [LARGE SCALE GENOMIC DNA]</scope>
</reference>
<evidence type="ECO:0000313" key="1">
    <source>
        <dbReference type="EMBL" id="CAD7077278.1"/>
    </source>
</evidence>
<sequence length="105" mass="11558">MSLNLTLVVADRGSDVGIDVGGSGSDFEDDDDVGTGDGSSVDCLTFISETIFLVLNFKHNWKEMMKAIKTPIMGRLCIGLVETDFVSDVADWCRDKERYISRNTT</sequence>
<dbReference type="AlphaFoldDB" id="A0A7R8YLL3"/>